<gene>
    <name evidence="1" type="ORF">OEZ85_013226</name>
</gene>
<proteinExistence type="predicted"/>
<dbReference type="Proteomes" id="UP001244341">
    <property type="component" value="Chromosome 7b"/>
</dbReference>
<organism evidence="1 2">
    <name type="scientific">Tetradesmus obliquus</name>
    <name type="common">Green alga</name>
    <name type="synonym">Acutodesmus obliquus</name>
    <dbReference type="NCBI Taxonomy" id="3088"/>
    <lineage>
        <taxon>Eukaryota</taxon>
        <taxon>Viridiplantae</taxon>
        <taxon>Chlorophyta</taxon>
        <taxon>core chlorophytes</taxon>
        <taxon>Chlorophyceae</taxon>
        <taxon>CS clade</taxon>
        <taxon>Sphaeropleales</taxon>
        <taxon>Scenedesmaceae</taxon>
        <taxon>Tetradesmus</taxon>
    </lineage>
</organism>
<reference evidence="1 2" key="1">
    <citation type="submission" date="2023-05" db="EMBL/GenBank/DDBJ databases">
        <title>A 100% complete, gapless, phased diploid assembly of the Scenedesmus obliquus UTEX 3031 genome.</title>
        <authorList>
            <person name="Biondi T.C."/>
            <person name="Hanschen E.R."/>
            <person name="Kwon T."/>
            <person name="Eng W."/>
            <person name="Kruse C.P.S."/>
            <person name="Koehler S.I."/>
            <person name="Kunde Y."/>
            <person name="Gleasner C.D."/>
            <person name="You Mak K.T."/>
            <person name="Polle J."/>
            <person name="Hovde B.T."/>
            <person name="Starkenburg S.R."/>
        </authorList>
    </citation>
    <scope>NUCLEOTIDE SEQUENCE [LARGE SCALE GENOMIC DNA]</scope>
    <source>
        <strain evidence="1 2">DOE0152z</strain>
    </source>
</reference>
<dbReference type="EMBL" id="CP126214">
    <property type="protein sequence ID" value="WIA16554.1"/>
    <property type="molecule type" value="Genomic_DNA"/>
</dbReference>
<protein>
    <submittedName>
        <fullName evidence="1">Uncharacterized protein</fullName>
    </submittedName>
</protein>
<accession>A0ABY8U521</accession>
<evidence type="ECO:0000313" key="2">
    <source>
        <dbReference type="Proteomes" id="UP001244341"/>
    </source>
</evidence>
<sequence>MQLQRSSRWMTILRRSNGALLSHISHISDLQGSEASLLQMLAGPAAPLPRALAAPFSVDGFWDDTEEARAQLGAGSSPGEQLFALKAALDAVGRYEAPGAAIDTAACATLIDCCQQPQLRPAHLLSSLPGV</sequence>
<name>A0ABY8U521_TETOB</name>
<evidence type="ECO:0000313" key="1">
    <source>
        <dbReference type="EMBL" id="WIA16554.1"/>
    </source>
</evidence>
<keyword evidence="2" id="KW-1185">Reference proteome</keyword>